<keyword evidence="1" id="KW-0732">Signal</keyword>
<name>A0AAV2PVU3_MEGNR</name>
<sequence length="135" mass="14398">MNMFVLGHVVVLVVITAQVSSAPQDSSATDADWCAHIDSEEGCLDPKIKNDCNNLCSKDPHWCSFVDASTKCSTLKVELECQQLCKGVAAAPPLPSGPPTPTPPGQECVSHSDCLEYHECHNGSCEISSALTLVR</sequence>
<organism evidence="2 3">
    <name type="scientific">Meganyctiphanes norvegica</name>
    <name type="common">Northern krill</name>
    <name type="synonym">Thysanopoda norvegica</name>
    <dbReference type="NCBI Taxonomy" id="48144"/>
    <lineage>
        <taxon>Eukaryota</taxon>
        <taxon>Metazoa</taxon>
        <taxon>Ecdysozoa</taxon>
        <taxon>Arthropoda</taxon>
        <taxon>Crustacea</taxon>
        <taxon>Multicrustacea</taxon>
        <taxon>Malacostraca</taxon>
        <taxon>Eumalacostraca</taxon>
        <taxon>Eucarida</taxon>
        <taxon>Euphausiacea</taxon>
        <taxon>Euphausiidae</taxon>
        <taxon>Meganyctiphanes</taxon>
    </lineage>
</organism>
<evidence type="ECO:0000313" key="3">
    <source>
        <dbReference type="Proteomes" id="UP001497623"/>
    </source>
</evidence>
<dbReference type="Proteomes" id="UP001497623">
    <property type="component" value="Unassembled WGS sequence"/>
</dbReference>
<accession>A0AAV2PVU3</accession>
<comment type="caution">
    <text evidence="2">The sequence shown here is derived from an EMBL/GenBank/DDBJ whole genome shotgun (WGS) entry which is preliminary data.</text>
</comment>
<proteinExistence type="predicted"/>
<feature type="signal peptide" evidence="1">
    <location>
        <begin position="1"/>
        <end position="21"/>
    </location>
</feature>
<reference evidence="2 3" key="1">
    <citation type="submission" date="2024-05" db="EMBL/GenBank/DDBJ databases">
        <authorList>
            <person name="Wallberg A."/>
        </authorList>
    </citation>
    <scope>NUCLEOTIDE SEQUENCE [LARGE SCALE GENOMIC DNA]</scope>
</reference>
<feature type="chain" id="PRO_5043483576" evidence="1">
    <location>
        <begin position="22"/>
        <end position="135"/>
    </location>
</feature>
<protein>
    <submittedName>
        <fullName evidence="2">Uncharacterized protein</fullName>
    </submittedName>
</protein>
<evidence type="ECO:0000256" key="1">
    <source>
        <dbReference type="SAM" id="SignalP"/>
    </source>
</evidence>
<evidence type="ECO:0000313" key="2">
    <source>
        <dbReference type="EMBL" id="CAL4064145.1"/>
    </source>
</evidence>
<keyword evidence="3" id="KW-1185">Reference proteome</keyword>
<dbReference type="AlphaFoldDB" id="A0AAV2PVU3"/>
<gene>
    <name evidence="2" type="ORF">MNOR_LOCUS3868</name>
</gene>
<dbReference type="EMBL" id="CAXKWB010001368">
    <property type="protein sequence ID" value="CAL4064145.1"/>
    <property type="molecule type" value="Genomic_DNA"/>
</dbReference>